<dbReference type="GO" id="GO:0038039">
    <property type="term" value="C:G protein-coupled receptor heterodimeric complex"/>
    <property type="evidence" value="ECO:0007669"/>
    <property type="project" value="TreeGrafter"/>
</dbReference>
<feature type="domain" description="G-protein coupled receptors family 3 profile" evidence="11">
    <location>
        <begin position="739"/>
        <end position="932"/>
    </location>
</feature>
<dbReference type="PANTHER" id="PTHR10519">
    <property type="entry name" value="GABA-B RECEPTOR"/>
    <property type="match status" value="1"/>
</dbReference>
<feature type="transmembrane region" description="Helical" evidence="10">
    <location>
        <begin position="738"/>
        <end position="762"/>
    </location>
</feature>
<dbReference type="InParanoid" id="A0A2R5H1G1"/>
<gene>
    <name evidence="12" type="ORF">FCC1311_111362</name>
</gene>
<evidence type="ECO:0000259" key="11">
    <source>
        <dbReference type="PROSITE" id="PS50259"/>
    </source>
</evidence>
<evidence type="ECO:0000256" key="4">
    <source>
        <dbReference type="ARBA" id="ARBA00023040"/>
    </source>
</evidence>
<proteinExistence type="predicted"/>
<dbReference type="InterPro" id="IPR017978">
    <property type="entry name" value="GPCR_3_C"/>
</dbReference>
<evidence type="ECO:0000256" key="8">
    <source>
        <dbReference type="ARBA" id="ARBA00023224"/>
    </source>
</evidence>
<feature type="transmembrane region" description="Helical" evidence="10">
    <location>
        <begin position="142"/>
        <end position="161"/>
    </location>
</feature>
<reference evidence="12 13" key="1">
    <citation type="submission" date="2017-12" db="EMBL/GenBank/DDBJ databases">
        <title>Sequencing, de novo assembly and annotation of complete genome of a new Thraustochytrid species, strain FCC1311.</title>
        <authorList>
            <person name="Sedici K."/>
            <person name="Godart F."/>
            <person name="Aiese Cigliano R."/>
            <person name="Sanseverino W."/>
            <person name="Barakat M."/>
            <person name="Ortet P."/>
            <person name="Marechal E."/>
            <person name="Cagnac O."/>
            <person name="Amato A."/>
        </authorList>
    </citation>
    <scope>NUCLEOTIDE SEQUENCE [LARGE SCALE GENOMIC DNA]</scope>
</reference>
<feature type="region of interest" description="Disordered" evidence="9">
    <location>
        <begin position="995"/>
        <end position="1015"/>
    </location>
</feature>
<evidence type="ECO:0000256" key="10">
    <source>
        <dbReference type="SAM" id="Phobius"/>
    </source>
</evidence>
<protein>
    <submittedName>
        <fullName evidence="12">Metabotropic glutamate receptor-like protein E</fullName>
    </submittedName>
</protein>
<keyword evidence="3 10" id="KW-1133">Transmembrane helix</keyword>
<evidence type="ECO:0000313" key="13">
    <source>
        <dbReference type="Proteomes" id="UP000241890"/>
    </source>
</evidence>
<comment type="subcellular location">
    <subcellularLocation>
        <location evidence="1">Membrane</location>
        <topology evidence="1">Multi-pass membrane protein</topology>
    </subcellularLocation>
</comment>
<keyword evidence="7" id="KW-0325">Glycoprotein</keyword>
<feature type="transmembrane region" description="Helical" evidence="10">
    <location>
        <begin position="706"/>
        <end position="726"/>
    </location>
</feature>
<evidence type="ECO:0000313" key="12">
    <source>
        <dbReference type="EMBL" id="GBG34913.1"/>
    </source>
</evidence>
<dbReference type="PROSITE" id="PS50259">
    <property type="entry name" value="G_PROTEIN_RECEP_F3_4"/>
    <property type="match status" value="1"/>
</dbReference>
<feature type="compositionally biased region" description="Basic and acidic residues" evidence="9">
    <location>
        <begin position="1005"/>
        <end position="1015"/>
    </location>
</feature>
<evidence type="ECO:0000256" key="2">
    <source>
        <dbReference type="ARBA" id="ARBA00022692"/>
    </source>
</evidence>
<dbReference type="EMBL" id="BEYU01000229">
    <property type="protein sequence ID" value="GBG34913.1"/>
    <property type="molecule type" value="Genomic_DNA"/>
</dbReference>
<keyword evidence="4" id="KW-0297">G-protein coupled receptor</keyword>
<dbReference type="CDD" id="cd15047">
    <property type="entry name" value="7tmC_GABA-B-like"/>
    <property type="match status" value="1"/>
</dbReference>
<feature type="region of interest" description="Disordered" evidence="9">
    <location>
        <begin position="943"/>
        <end position="966"/>
    </location>
</feature>
<feature type="transmembrane region" description="Helical" evidence="10">
    <location>
        <begin position="906"/>
        <end position="929"/>
    </location>
</feature>
<feature type="transmembrane region" description="Helical" evidence="10">
    <location>
        <begin position="104"/>
        <end position="121"/>
    </location>
</feature>
<feature type="transmembrane region" description="Helical" evidence="10">
    <location>
        <begin position="671"/>
        <end position="694"/>
    </location>
</feature>
<dbReference type="AlphaFoldDB" id="A0A2R5H1G1"/>
<keyword evidence="13" id="KW-1185">Reference proteome</keyword>
<accession>A0A2R5H1G1</accession>
<feature type="transmembrane region" description="Helical" evidence="10">
    <location>
        <begin position="783"/>
        <end position="807"/>
    </location>
</feature>
<evidence type="ECO:0000256" key="1">
    <source>
        <dbReference type="ARBA" id="ARBA00004141"/>
    </source>
</evidence>
<feature type="transmembrane region" description="Helical" evidence="10">
    <location>
        <begin position="181"/>
        <end position="214"/>
    </location>
</feature>
<feature type="transmembrane region" description="Helical" evidence="10">
    <location>
        <begin position="79"/>
        <end position="98"/>
    </location>
</feature>
<evidence type="ECO:0000256" key="5">
    <source>
        <dbReference type="ARBA" id="ARBA00023136"/>
    </source>
</evidence>
<keyword evidence="6 12" id="KW-0675">Receptor</keyword>
<keyword evidence="2 10" id="KW-0812">Transmembrane</keyword>
<name>A0A2R5H1G1_9STRA</name>
<evidence type="ECO:0000256" key="3">
    <source>
        <dbReference type="ARBA" id="ARBA00022989"/>
    </source>
</evidence>
<dbReference type="PANTHER" id="PTHR10519:SF20">
    <property type="entry name" value="G-PROTEIN COUPLED RECEPTOR 156-RELATED"/>
    <property type="match status" value="1"/>
</dbReference>
<feature type="transmembrane region" description="Helical" evidence="10">
    <location>
        <begin position="879"/>
        <end position="900"/>
    </location>
</feature>
<dbReference type="GO" id="GO:0004965">
    <property type="term" value="F:G protein-coupled GABA receptor activity"/>
    <property type="evidence" value="ECO:0007669"/>
    <property type="project" value="InterPro"/>
</dbReference>
<keyword evidence="5 10" id="KW-0472">Membrane</keyword>
<dbReference type="OrthoDB" id="40097at2759"/>
<dbReference type="Proteomes" id="UP000241890">
    <property type="component" value="Unassembled WGS sequence"/>
</dbReference>
<organism evidence="12 13">
    <name type="scientific">Hondaea fermentalgiana</name>
    <dbReference type="NCBI Taxonomy" id="2315210"/>
    <lineage>
        <taxon>Eukaryota</taxon>
        <taxon>Sar</taxon>
        <taxon>Stramenopiles</taxon>
        <taxon>Bigyra</taxon>
        <taxon>Labyrinthulomycetes</taxon>
        <taxon>Thraustochytrida</taxon>
        <taxon>Thraustochytriidae</taxon>
        <taxon>Hondaea</taxon>
    </lineage>
</organism>
<comment type="caution">
    <text evidence="12">The sequence shown here is derived from an EMBL/GenBank/DDBJ whole genome shotgun (WGS) entry which is preliminary data.</text>
</comment>
<keyword evidence="8" id="KW-0807">Transducer</keyword>
<dbReference type="InterPro" id="IPR002455">
    <property type="entry name" value="GPCR3_GABA-B"/>
</dbReference>
<sequence length="1015" mass="110719">MAPVSAAALALAFVAQFGLAGFAFAMYSDGTTKGASYSYVQPDDRTFSVWSMIYALHATVVGYELFYGYNVDGMEHARVWLVVNYIFSGAWLVANGAASHGFSYWLAVVILFVTFYSLYNVHTLLNVDYTRSDVSFFTKATLFGAVSANLCWVTLAAVLNFANTLYDPSSQSTTQIGSADFAIAVVGFVTLLTVVLAVVRMDLYFAGVCIWALLGIHRNQSSQGSSPLPISTELDTMAISGCVAVTLAAILGAHYVPAKVTVGAAVGTCADHRDGALTAVRKINNASGFEVGYGDKTKVHFRLLSIIAGRSTMEPEYEATHRALMNSSLATLDIAFIIGTCEAASAYEGDQDQRILMAQVGYNEYYENFSNPLLFGIHVPSNEYSFDAIRQVSFATPGAKIAVAGRDRSNYYNTTCAGAASYAASPDIGLEVAYYNMYNPQEDSNSNGLPDGEDAAFAQTLAQEICDSEATVYFLCVSADIEANAMFDYWEKNECEPSAVWMTTTTQAWGLNRLQGRSKYLLGAGQWHRQFPYDDEFFTDGADLQAFNAAAFNYTPSYDTVASYTIPYVFMQHLKRAFADFDSPDVREVMRSEYERLRRSLESLVVETIYGRVAFNDLKRNVGRDAAGVQGDTFSSDGQACKVCPALSTPAEARDVCISVSDGTLDSWVRGLGYTLVAINWLLAAAFATWVFRHRKEPVVQLSQPFFLYLVAIGCAISTSTILPLAVDAEANEDDSRASAACLIAPWLYCIGWTLSFSSLFAKSWRLGKIVNNKRMKRLRITNLDLSISIAAVLCVDILILSVWTAVDPLHWARGEAVSVTIQNTPGVVLEVSSGMCSSDYPGGFVAALAVVHVSILIGGHVMLYKVRNVSAQFLERRYLLIILYTSLQLLVLGIPLLFAVGSDPLARFLCLSGIIFLTDLAVLGLIFIPKIRSQARHKGKSADEMADSIRKSSHNSTSDGVRSSAALEDQLERARAVNEELEAECKRLRSQLASSHVQPANGDSLEKEHALTQV</sequence>
<feature type="transmembrane region" description="Helical" evidence="10">
    <location>
        <begin position="845"/>
        <end position="867"/>
    </location>
</feature>
<feature type="transmembrane region" description="Helical" evidence="10">
    <location>
        <begin position="49"/>
        <end position="67"/>
    </location>
</feature>
<evidence type="ECO:0000256" key="6">
    <source>
        <dbReference type="ARBA" id="ARBA00023170"/>
    </source>
</evidence>
<dbReference type="Pfam" id="PF00003">
    <property type="entry name" value="7tm_3"/>
    <property type="match status" value="1"/>
</dbReference>
<evidence type="ECO:0000256" key="9">
    <source>
        <dbReference type="SAM" id="MobiDB-lite"/>
    </source>
</evidence>
<evidence type="ECO:0000256" key="7">
    <source>
        <dbReference type="ARBA" id="ARBA00023180"/>
    </source>
</evidence>